<dbReference type="EMBL" id="CM009298">
    <property type="protein sequence ID" value="KAI9388598.1"/>
    <property type="molecule type" value="Genomic_DNA"/>
</dbReference>
<accession>A0ACC0SH75</accession>
<proteinExistence type="predicted"/>
<sequence>MGAGAEDRRHFQITGSGTEGSEGVRDFLLKRPAVLMMNRAGSFFSDCTVQFS</sequence>
<comment type="caution">
    <text evidence="1">The sequence shown here is derived from an EMBL/GenBank/DDBJ whole genome shotgun (WGS) entry which is preliminary data.</text>
</comment>
<protein>
    <submittedName>
        <fullName evidence="1">Uncharacterized protein</fullName>
    </submittedName>
</protein>
<dbReference type="Proteomes" id="UP000006729">
    <property type="component" value="Chromosome 9"/>
</dbReference>
<organism evidence="1 2">
    <name type="scientific">Populus trichocarpa</name>
    <name type="common">Western balsam poplar</name>
    <name type="synonym">Populus balsamifera subsp. trichocarpa</name>
    <dbReference type="NCBI Taxonomy" id="3694"/>
    <lineage>
        <taxon>Eukaryota</taxon>
        <taxon>Viridiplantae</taxon>
        <taxon>Streptophyta</taxon>
        <taxon>Embryophyta</taxon>
        <taxon>Tracheophyta</taxon>
        <taxon>Spermatophyta</taxon>
        <taxon>Magnoliopsida</taxon>
        <taxon>eudicotyledons</taxon>
        <taxon>Gunneridae</taxon>
        <taxon>Pentapetalae</taxon>
        <taxon>rosids</taxon>
        <taxon>fabids</taxon>
        <taxon>Malpighiales</taxon>
        <taxon>Salicaceae</taxon>
        <taxon>Saliceae</taxon>
        <taxon>Populus</taxon>
    </lineage>
</organism>
<gene>
    <name evidence="1" type="ORF">POPTR_009G086850v4</name>
</gene>
<evidence type="ECO:0000313" key="2">
    <source>
        <dbReference type="Proteomes" id="UP000006729"/>
    </source>
</evidence>
<reference evidence="1 2" key="1">
    <citation type="journal article" date="2006" name="Science">
        <title>The genome of black cottonwood, Populus trichocarpa (Torr. &amp; Gray).</title>
        <authorList>
            <person name="Tuskan G.A."/>
            <person name="Difazio S."/>
            <person name="Jansson S."/>
            <person name="Bohlmann J."/>
            <person name="Grigoriev I."/>
            <person name="Hellsten U."/>
            <person name="Putnam N."/>
            <person name="Ralph S."/>
            <person name="Rombauts S."/>
            <person name="Salamov A."/>
            <person name="Schein J."/>
            <person name="Sterck L."/>
            <person name="Aerts A."/>
            <person name="Bhalerao R.R."/>
            <person name="Bhalerao R.P."/>
            <person name="Blaudez D."/>
            <person name="Boerjan W."/>
            <person name="Brun A."/>
            <person name="Brunner A."/>
            <person name="Busov V."/>
            <person name="Campbell M."/>
            <person name="Carlson J."/>
            <person name="Chalot M."/>
            <person name="Chapman J."/>
            <person name="Chen G.L."/>
            <person name="Cooper D."/>
            <person name="Coutinho P.M."/>
            <person name="Couturier J."/>
            <person name="Covert S."/>
            <person name="Cronk Q."/>
            <person name="Cunningham R."/>
            <person name="Davis J."/>
            <person name="Degroeve S."/>
            <person name="Dejardin A."/>
            <person name="Depamphilis C."/>
            <person name="Detter J."/>
            <person name="Dirks B."/>
            <person name="Dubchak I."/>
            <person name="Duplessis S."/>
            <person name="Ehlting J."/>
            <person name="Ellis B."/>
            <person name="Gendler K."/>
            <person name="Goodstein D."/>
            <person name="Gribskov M."/>
            <person name="Grimwood J."/>
            <person name="Groover A."/>
            <person name="Gunter L."/>
            <person name="Hamberger B."/>
            <person name="Heinze B."/>
            <person name="Helariutta Y."/>
            <person name="Henrissat B."/>
            <person name="Holligan D."/>
            <person name="Holt R."/>
            <person name="Huang W."/>
            <person name="Islam-Faridi N."/>
            <person name="Jones S."/>
            <person name="Jones-Rhoades M."/>
            <person name="Jorgensen R."/>
            <person name="Joshi C."/>
            <person name="Kangasjarvi J."/>
            <person name="Karlsson J."/>
            <person name="Kelleher C."/>
            <person name="Kirkpatrick R."/>
            <person name="Kirst M."/>
            <person name="Kohler A."/>
            <person name="Kalluri U."/>
            <person name="Larimer F."/>
            <person name="Leebens-Mack J."/>
            <person name="Leple J.C."/>
            <person name="Locascio P."/>
            <person name="Lou Y."/>
            <person name="Lucas S."/>
            <person name="Martin F."/>
            <person name="Montanini B."/>
            <person name="Napoli C."/>
            <person name="Nelson D.R."/>
            <person name="Nelson C."/>
            <person name="Nieminen K."/>
            <person name="Nilsson O."/>
            <person name="Pereda V."/>
            <person name="Peter G."/>
            <person name="Philippe R."/>
            <person name="Pilate G."/>
            <person name="Poliakov A."/>
            <person name="Razumovskaya J."/>
            <person name="Richardson P."/>
            <person name="Rinaldi C."/>
            <person name="Ritland K."/>
            <person name="Rouze P."/>
            <person name="Ryaboy D."/>
            <person name="Schmutz J."/>
            <person name="Schrader J."/>
            <person name="Segerman B."/>
            <person name="Shin H."/>
            <person name="Siddiqui A."/>
            <person name="Sterky F."/>
            <person name="Terry A."/>
            <person name="Tsai C.J."/>
            <person name="Uberbacher E."/>
            <person name="Unneberg P."/>
            <person name="Vahala J."/>
            <person name="Wall K."/>
            <person name="Wessler S."/>
            <person name="Yang G."/>
            <person name="Yin T."/>
            <person name="Douglas C."/>
            <person name="Marra M."/>
            <person name="Sandberg G."/>
            <person name="Van de Peer Y."/>
            <person name="Rokhsar D."/>
        </authorList>
    </citation>
    <scope>NUCLEOTIDE SEQUENCE [LARGE SCALE GENOMIC DNA]</scope>
    <source>
        <strain evidence="2">cv. Nisqually</strain>
    </source>
</reference>
<evidence type="ECO:0000313" key="1">
    <source>
        <dbReference type="EMBL" id="KAI9388598.1"/>
    </source>
</evidence>
<keyword evidence="2" id="KW-1185">Reference proteome</keyword>
<name>A0ACC0SH75_POPTR</name>